<dbReference type="InterPro" id="IPR052925">
    <property type="entry name" value="Phage_Integrase-like_Recomb"/>
</dbReference>
<protein>
    <recommendedName>
        <fullName evidence="3">Tyr recombinase domain-containing protein</fullName>
    </recommendedName>
</protein>
<organism evidence="2">
    <name type="scientific">Phytophthora nicotianae</name>
    <name type="common">Potato buckeye rot agent</name>
    <name type="synonym">Phytophthora parasitica</name>
    <dbReference type="NCBI Taxonomy" id="4792"/>
    <lineage>
        <taxon>Eukaryota</taxon>
        <taxon>Sar</taxon>
        <taxon>Stramenopiles</taxon>
        <taxon>Oomycota</taxon>
        <taxon>Peronosporomycetes</taxon>
        <taxon>Peronosporales</taxon>
        <taxon>Peronosporaceae</taxon>
        <taxon>Phytophthora</taxon>
    </lineage>
</organism>
<dbReference type="VEuPathDB" id="FungiDB:PPTG_17742"/>
<dbReference type="AlphaFoldDB" id="W2H180"/>
<dbReference type="EMBL" id="KI685767">
    <property type="protein sequence ID" value="ETK88967.1"/>
    <property type="molecule type" value="Genomic_DNA"/>
</dbReference>
<keyword evidence="1" id="KW-0233">DNA recombination</keyword>
<dbReference type="PANTHER" id="PTHR34605:SF3">
    <property type="entry name" value="P CELL-TYPE AGGLUTINATION PROTEIN MAP4-LIKE-RELATED"/>
    <property type="match status" value="1"/>
</dbReference>
<proteinExistence type="predicted"/>
<evidence type="ECO:0000256" key="1">
    <source>
        <dbReference type="ARBA" id="ARBA00023172"/>
    </source>
</evidence>
<evidence type="ECO:0000313" key="2">
    <source>
        <dbReference type="EMBL" id="ETK88967.1"/>
    </source>
</evidence>
<dbReference type="GO" id="GO:0006310">
    <property type="term" value="P:DNA recombination"/>
    <property type="evidence" value="ECO:0007669"/>
    <property type="project" value="UniProtKB-KW"/>
</dbReference>
<reference evidence="2" key="1">
    <citation type="submission" date="2013-11" db="EMBL/GenBank/DDBJ databases">
        <title>The Genome Sequence of Phytophthora parasitica CJ02B3.</title>
        <authorList>
            <consortium name="The Broad Institute Genomics Platform"/>
            <person name="Russ C."/>
            <person name="Tyler B."/>
            <person name="Panabieres F."/>
            <person name="Shan W."/>
            <person name="Tripathy S."/>
            <person name="Grunwald N."/>
            <person name="Machado M."/>
            <person name="Johnson C.S."/>
            <person name="Arredondo F."/>
            <person name="Hong C."/>
            <person name="Coffey M."/>
            <person name="Young S.K."/>
            <person name="Zeng Q."/>
            <person name="Gargeya S."/>
            <person name="Fitzgerald M."/>
            <person name="Abouelleil A."/>
            <person name="Alvarado L."/>
            <person name="Chapman S.B."/>
            <person name="Gainer-Dewar J."/>
            <person name="Goldberg J."/>
            <person name="Griggs A."/>
            <person name="Gujja S."/>
            <person name="Hansen M."/>
            <person name="Howarth C."/>
            <person name="Imamovic A."/>
            <person name="Ireland A."/>
            <person name="Larimer J."/>
            <person name="McCowan C."/>
            <person name="Murphy C."/>
            <person name="Pearson M."/>
            <person name="Poon T.W."/>
            <person name="Priest M."/>
            <person name="Roberts A."/>
            <person name="Saif S."/>
            <person name="Shea T."/>
            <person name="Sykes S."/>
            <person name="Wortman J."/>
            <person name="Nusbaum C."/>
            <person name="Birren B."/>
        </authorList>
    </citation>
    <scope>NUCLEOTIDE SEQUENCE [LARGE SCALE GENOMIC DNA]</scope>
    <source>
        <strain evidence="2">CJ02B3</strain>
    </source>
</reference>
<dbReference type="InterPro" id="IPR013762">
    <property type="entry name" value="Integrase-like_cat_sf"/>
</dbReference>
<gene>
    <name evidence="2" type="ORF">L915_06873</name>
</gene>
<name>W2H180_PHYNI</name>
<dbReference type="GO" id="GO:0003677">
    <property type="term" value="F:DNA binding"/>
    <property type="evidence" value="ECO:0007669"/>
    <property type="project" value="InterPro"/>
</dbReference>
<accession>W2H180</accession>
<sequence>MLRLTSDVVHDLMWIEYLLVQGVMNPVPTSIIAGTLPPDVNLFMDGCEQLGPRSIVPAIREYIRIQFDADELLAIQHASNSAVASFSINVREMLSAVLAVLVWGPHWWHLSSTTRRPLHVRCWIDNMSAVTWIDRHRTSNLLGQELLRVLSCAELEYGVHVSTEHLQGSSNYFADLGTRAWSDTDLRTWTNLTSSWCEQEVPRQFRKIYSARYRFSSGVRSQTLRDVTTSAPGSDGACVDLAPTETTMEPYRHVDRQHRVICEAAVLGFFFCLRGAEFLSSRGKRHVYCLQVQDVAIFDALGSKTDKYKTASSVKITLRGSKADQNGISTSRSLCKSDQAPVCPVFAALLLLRNAVKLNLPVDAPICSISSQRTLSAETMSATLRKAAAHCNVDPKHISTHSIRTGGATELHNAGVDADTIRMRGRWASDAYQAYLCGAPASQLQLARRIGNCIRNRALTYQIDQPLGGARAQASVRSIR</sequence>
<dbReference type="Gene3D" id="1.10.443.10">
    <property type="entry name" value="Intergrase catalytic core"/>
    <property type="match status" value="1"/>
</dbReference>
<dbReference type="Proteomes" id="UP000053236">
    <property type="component" value="Unassembled WGS sequence"/>
</dbReference>
<dbReference type="PANTHER" id="PTHR34605">
    <property type="entry name" value="PHAGE_INTEGRASE DOMAIN-CONTAINING PROTEIN"/>
    <property type="match status" value="1"/>
</dbReference>
<evidence type="ECO:0008006" key="3">
    <source>
        <dbReference type="Google" id="ProtNLM"/>
    </source>
</evidence>
<dbReference type="InterPro" id="IPR011010">
    <property type="entry name" value="DNA_brk_join_enz"/>
</dbReference>
<dbReference type="GO" id="GO:0015074">
    <property type="term" value="P:DNA integration"/>
    <property type="evidence" value="ECO:0007669"/>
    <property type="project" value="InterPro"/>
</dbReference>
<dbReference type="SUPFAM" id="SSF56349">
    <property type="entry name" value="DNA breaking-rejoining enzymes"/>
    <property type="match status" value="1"/>
</dbReference>